<comment type="function">
    <text evidence="7 8">DNA-dependent RNA polymerase catalyzes the transcription of DNA into RNA using the four ribonucleoside triphosphates as substrates. Specific core component of RNA polymerase III which synthesizes small RNAs, such as 5S rRNA and tRNAs.</text>
</comment>
<keyword evidence="5 8" id="KW-0804">Transcription</keyword>
<organism evidence="13 14">
    <name type="scientific">Monilinia laxa</name>
    <name type="common">Brown rot fungus</name>
    <name type="synonym">Sclerotinia laxa</name>
    <dbReference type="NCBI Taxonomy" id="61186"/>
    <lineage>
        <taxon>Eukaryota</taxon>
        <taxon>Fungi</taxon>
        <taxon>Dikarya</taxon>
        <taxon>Ascomycota</taxon>
        <taxon>Pezizomycotina</taxon>
        <taxon>Leotiomycetes</taxon>
        <taxon>Helotiales</taxon>
        <taxon>Sclerotiniaceae</taxon>
        <taxon>Monilinia</taxon>
    </lineage>
</organism>
<evidence type="ECO:0000256" key="9">
    <source>
        <dbReference type="SAM" id="MobiDB-lite"/>
    </source>
</evidence>
<keyword evidence="14" id="KW-1185">Reference proteome</keyword>
<feature type="region of interest" description="Disordered" evidence="9">
    <location>
        <begin position="379"/>
        <end position="452"/>
    </location>
</feature>
<feature type="domain" description="RNA polymerase III Rpc82 C -terminal" evidence="10">
    <location>
        <begin position="161"/>
        <end position="499"/>
    </location>
</feature>
<evidence type="ECO:0000256" key="8">
    <source>
        <dbReference type="RuleBase" id="RU367076"/>
    </source>
</evidence>
<reference evidence="13 14" key="1">
    <citation type="submission" date="2019-06" db="EMBL/GenBank/DDBJ databases">
        <title>Genome Sequence of the Brown Rot Fungal Pathogen Monilinia laxa.</title>
        <authorList>
            <person name="De Miccolis Angelini R.M."/>
            <person name="Landi L."/>
            <person name="Abate D."/>
            <person name="Pollastro S."/>
            <person name="Romanazzi G."/>
            <person name="Faretra F."/>
        </authorList>
    </citation>
    <scope>NUCLEOTIDE SEQUENCE [LARGE SCALE GENOMIC DNA]</scope>
    <source>
        <strain evidence="13 14">Mlax316</strain>
    </source>
</reference>
<evidence type="ECO:0000313" key="14">
    <source>
        <dbReference type="Proteomes" id="UP000326757"/>
    </source>
</evidence>
<evidence type="ECO:0000256" key="5">
    <source>
        <dbReference type="ARBA" id="ARBA00023163"/>
    </source>
</evidence>
<dbReference type="Pfam" id="PF08221">
    <property type="entry name" value="HTH_9"/>
    <property type="match status" value="1"/>
</dbReference>
<dbReference type="OrthoDB" id="272392at2759"/>
<evidence type="ECO:0000256" key="4">
    <source>
        <dbReference type="ARBA" id="ARBA00022478"/>
    </source>
</evidence>
<dbReference type="GO" id="GO:0003697">
    <property type="term" value="F:single-stranded DNA binding"/>
    <property type="evidence" value="ECO:0007669"/>
    <property type="project" value="UniProtKB-UniRule"/>
</dbReference>
<dbReference type="EMBL" id="VIGI01000002">
    <property type="protein sequence ID" value="KAB8303786.1"/>
    <property type="molecule type" value="Genomic_DNA"/>
</dbReference>
<evidence type="ECO:0000256" key="2">
    <source>
        <dbReference type="ARBA" id="ARBA00006835"/>
    </source>
</evidence>
<evidence type="ECO:0000256" key="1">
    <source>
        <dbReference type="ARBA" id="ARBA00004123"/>
    </source>
</evidence>
<dbReference type="Pfam" id="PF05645">
    <property type="entry name" value="RNA_pol_Rpc82"/>
    <property type="match status" value="1"/>
</dbReference>
<keyword evidence="4 8" id="KW-0240">DNA-directed RNA polymerase</keyword>
<dbReference type="Pfam" id="PF22536">
    <property type="entry name" value="WHD_POLR3C"/>
    <property type="match status" value="1"/>
</dbReference>
<protein>
    <recommendedName>
        <fullName evidence="8">DNA-directed RNA polymerase III subunit RPC3</fullName>
        <shortName evidence="8">RNA polymerase III subunit C3</shortName>
    </recommendedName>
</protein>
<feature type="domain" description="RNA polymerase III subunit RPC82-related helix-turn-helix" evidence="11">
    <location>
        <begin position="9"/>
        <end position="65"/>
    </location>
</feature>
<dbReference type="InterPro" id="IPR039748">
    <property type="entry name" value="RPC3"/>
</dbReference>
<dbReference type="GO" id="GO:0005666">
    <property type="term" value="C:RNA polymerase III complex"/>
    <property type="evidence" value="ECO:0007669"/>
    <property type="project" value="UniProtKB-UniRule"/>
</dbReference>
<dbReference type="InterPro" id="IPR055207">
    <property type="entry name" value="POLR3C_WHD"/>
</dbReference>
<evidence type="ECO:0000259" key="10">
    <source>
        <dbReference type="Pfam" id="PF05645"/>
    </source>
</evidence>
<feature type="domain" description="DNA-directed RNA polymerase III subunit RPC3 winged-helix" evidence="12">
    <location>
        <begin position="504"/>
        <end position="579"/>
    </location>
</feature>
<feature type="compositionally biased region" description="Polar residues" evidence="9">
    <location>
        <begin position="143"/>
        <end position="157"/>
    </location>
</feature>
<evidence type="ECO:0000259" key="12">
    <source>
        <dbReference type="Pfam" id="PF22536"/>
    </source>
</evidence>
<feature type="region of interest" description="Disordered" evidence="9">
    <location>
        <begin position="229"/>
        <end position="269"/>
    </location>
</feature>
<keyword evidence="6 8" id="KW-0539">Nucleus</keyword>
<dbReference type="AlphaFoldDB" id="A0A5N6KJ20"/>
<feature type="region of interest" description="Disordered" evidence="9">
    <location>
        <begin position="132"/>
        <end position="157"/>
    </location>
</feature>
<proteinExistence type="inferred from homology"/>
<comment type="caution">
    <text evidence="13">The sequence shown here is derived from an EMBL/GenBank/DDBJ whole genome shotgun (WGS) entry which is preliminary data.</text>
</comment>
<dbReference type="PANTHER" id="PTHR12949:SF0">
    <property type="entry name" value="DNA-DIRECTED RNA POLYMERASE III SUBUNIT RPC3"/>
    <property type="match status" value="1"/>
</dbReference>
<dbReference type="InterPro" id="IPR036388">
    <property type="entry name" value="WH-like_DNA-bd_sf"/>
</dbReference>
<dbReference type="GO" id="GO:0006351">
    <property type="term" value="P:DNA-templated transcription"/>
    <property type="evidence" value="ECO:0007669"/>
    <property type="project" value="InterPro"/>
</dbReference>
<gene>
    <name evidence="13" type="ORF">EYC80_005164</name>
</gene>
<comment type="similarity">
    <text evidence="2 8">Belongs to the RNA polymerase beta chain family.</text>
</comment>
<sequence>MSRPKHAVELCSLLVDDIYGELSSRIFTILLRRGRLSMVALKRHTQLTTRQLKLGLTVLVRQNLVYHNSEERGDTTYEANIDTAYALVRSGKILEIVGERFGSVATDVMEQLVLLGHAKISDIIAELSKSHEAHTNGNGSGMNGATNGNGTHSYPPGQLNSTLIQLLEEGFIQPVGQNMFRSPTDSYNAVEKTLLQDSYGGATRGTKQKDELRSRIRVRLQELRSEAPNWKPVGYNRSSTNGHMNGSISKRRRLSHNGSATNGHDFNDESNKLDGNLVLRINHEKCIVFMRNRRLVELANSRIGETTSYVYAELLRLLSERIPRCRPDPKIDDAVTDADGPSIIITTQELTDALSKTINVSTGIGKAISQNIDTSRLDKLQNGRKRKAQDEAEVEGDASSDESEDDHNPFANGNGHAMDIDDDDPFSDQPRANKNKRAVTFHDQEPRSPPLTESRQARMMHVMNHLQLLAADDCHLVRKCGTRQMGEWTVDFERVIQRLRELEIDSIIYENFGKSGHRLVRVLRKMGKLEETHISKVALIKKGDSRTKLVEMQLHGMVDIQEVPRDPSRIIMRTVFLWFFDQDRVASLLLDRTYKAMSRCLQRLDVEKRRKADLIALSERIDVQGQEEAMLRPEQMNQLREIRAKEEDLLGQIGRLDDLVGVFCDY</sequence>
<feature type="compositionally biased region" description="Polar residues" evidence="9">
    <location>
        <begin position="236"/>
        <end position="248"/>
    </location>
</feature>
<name>A0A5N6KJ20_MONLA</name>
<evidence type="ECO:0000259" key="11">
    <source>
        <dbReference type="Pfam" id="PF08221"/>
    </source>
</evidence>
<evidence type="ECO:0000313" key="13">
    <source>
        <dbReference type="EMBL" id="KAB8303786.1"/>
    </source>
</evidence>
<evidence type="ECO:0000256" key="6">
    <source>
        <dbReference type="ARBA" id="ARBA00023242"/>
    </source>
</evidence>
<dbReference type="InterPro" id="IPR008806">
    <property type="entry name" value="RNA_pol_III_Rpc82_C"/>
</dbReference>
<comment type="subcellular location">
    <subcellularLocation>
        <location evidence="1 8">Nucleus</location>
    </subcellularLocation>
</comment>
<accession>A0A5N6KJ20</accession>
<dbReference type="Gene3D" id="1.10.10.10">
    <property type="entry name" value="Winged helix-like DNA-binding domain superfamily/Winged helix DNA-binding domain"/>
    <property type="match status" value="2"/>
</dbReference>
<feature type="compositionally biased region" description="Acidic residues" evidence="9">
    <location>
        <begin position="391"/>
        <end position="405"/>
    </location>
</feature>
<dbReference type="InterPro" id="IPR013197">
    <property type="entry name" value="RNA_pol_III_RPC82-rel_HTH"/>
</dbReference>
<dbReference type="PANTHER" id="PTHR12949">
    <property type="entry name" value="RNA POLYMERASE III DNA DIRECTED -RELATED"/>
    <property type="match status" value="1"/>
</dbReference>
<evidence type="ECO:0000256" key="3">
    <source>
        <dbReference type="ARBA" id="ARBA00011206"/>
    </source>
</evidence>
<comment type="subunit">
    <text evidence="3 8">Component of the RNA polymerase III (Pol III) complex consisting of 17 subunits.</text>
</comment>
<evidence type="ECO:0000256" key="7">
    <source>
        <dbReference type="ARBA" id="ARBA00025127"/>
    </source>
</evidence>
<dbReference type="Proteomes" id="UP000326757">
    <property type="component" value="Unassembled WGS sequence"/>
</dbReference>